<dbReference type="RefSeq" id="XP_065957917.1">
    <property type="nucleotide sequence ID" value="XM_066100977.1"/>
</dbReference>
<comment type="similarity">
    <text evidence="5">Belongs to the SAT4 family.</text>
</comment>
<evidence type="ECO:0000313" key="9">
    <source>
        <dbReference type="Proteomes" id="UP000595662"/>
    </source>
</evidence>
<feature type="domain" description="Rhodopsin" evidence="7">
    <location>
        <begin position="61"/>
        <end position="135"/>
    </location>
</feature>
<dbReference type="EMBL" id="CP060779">
    <property type="protein sequence ID" value="QQK47557.1"/>
    <property type="molecule type" value="Genomic_DNA"/>
</dbReference>
<accession>A0A7T7BPN5</accession>
<name>A0A7T7BPN5_PENDI</name>
<evidence type="ECO:0000256" key="4">
    <source>
        <dbReference type="ARBA" id="ARBA00023136"/>
    </source>
</evidence>
<keyword evidence="2 6" id="KW-0812">Transmembrane</keyword>
<keyword evidence="4 6" id="KW-0472">Membrane</keyword>
<feature type="transmembrane region" description="Helical" evidence="6">
    <location>
        <begin position="82"/>
        <end position="102"/>
    </location>
</feature>
<dbReference type="InterPro" id="IPR052337">
    <property type="entry name" value="SAT4-like"/>
</dbReference>
<dbReference type="GeneID" id="90952703"/>
<evidence type="ECO:0000256" key="3">
    <source>
        <dbReference type="ARBA" id="ARBA00022989"/>
    </source>
</evidence>
<comment type="subcellular location">
    <subcellularLocation>
        <location evidence="1">Membrane</location>
        <topology evidence="1">Multi-pass membrane protein</topology>
    </subcellularLocation>
</comment>
<proteinExistence type="inferred from homology"/>
<evidence type="ECO:0000313" key="8">
    <source>
        <dbReference type="EMBL" id="QQK47557.1"/>
    </source>
</evidence>
<evidence type="ECO:0000259" key="7">
    <source>
        <dbReference type="Pfam" id="PF20684"/>
    </source>
</evidence>
<dbReference type="AlphaFoldDB" id="A0A7T7BPN5"/>
<keyword evidence="3 6" id="KW-1133">Transmembrane helix</keyword>
<evidence type="ECO:0000256" key="5">
    <source>
        <dbReference type="ARBA" id="ARBA00038359"/>
    </source>
</evidence>
<dbReference type="Proteomes" id="UP000595662">
    <property type="component" value="Chromosome 6"/>
</dbReference>
<sequence length="150" mass="16954">MSQLAINLTGIFSILGVLCLISLALQLVARIQKRVRFGIDDYLSLVSMVLLVAMLFELILYWDHSIEETGLDAQKFIIVNQANNVLMDLVILVLQIPVIWNLRRVWQDKLALNGVFALGAFVCFASINRIVALFWIILTDPAFTVYQTTL</sequence>
<dbReference type="PANTHER" id="PTHR33048:SF163">
    <property type="entry name" value="INTEGRAL MEMBRANE PROTEIN (AFU_ORTHOLOGUE AFUA_8G05510)"/>
    <property type="match status" value="1"/>
</dbReference>
<reference evidence="8 9" key="1">
    <citation type="submission" date="2020-08" db="EMBL/GenBank/DDBJ databases">
        <title>The completed genome sequence of the pathogenic ascomycete fungus Penicillium digitatum.</title>
        <authorList>
            <person name="Wang M."/>
        </authorList>
    </citation>
    <scope>NUCLEOTIDE SEQUENCE [LARGE SCALE GENOMIC DNA]</scope>
    <source>
        <strain evidence="8 9">PdW03</strain>
    </source>
</reference>
<dbReference type="GO" id="GO:0016020">
    <property type="term" value="C:membrane"/>
    <property type="evidence" value="ECO:0007669"/>
    <property type="project" value="UniProtKB-SubCell"/>
</dbReference>
<evidence type="ECO:0000256" key="6">
    <source>
        <dbReference type="SAM" id="Phobius"/>
    </source>
</evidence>
<organism evidence="8 9">
    <name type="scientific">Penicillium digitatum</name>
    <name type="common">Green mold</name>
    <dbReference type="NCBI Taxonomy" id="36651"/>
    <lineage>
        <taxon>Eukaryota</taxon>
        <taxon>Fungi</taxon>
        <taxon>Dikarya</taxon>
        <taxon>Ascomycota</taxon>
        <taxon>Pezizomycotina</taxon>
        <taxon>Eurotiomycetes</taxon>
        <taxon>Eurotiomycetidae</taxon>
        <taxon>Eurotiales</taxon>
        <taxon>Aspergillaceae</taxon>
        <taxon>Penicillium</taxon>
    </lineage>
</organism>
<feature type="transmembrane region" description="Helical" evidence="6">
    <location>
        <begin position="41"/>
        <end position="62"/>
    </location>
</feature>
<protein>
    <submittedName>
        <fullName evidence="8">Integral membrane protein</fullName>
    </submittedName>
</protein>
<gene>
    <name evidence="8" type="ORF">Pdw03_5192</name>
</gene>
<dbReference type="PANTHER" id="PTHR33048">
    <property type="entry name" value="PTH11-LIKE INTEGRAL MEMBRANE PROTEIN (AFU_ORTHOLOGUE AFUA_5G11245)"/>
    <property type="match status" value="1"/>
</dbReference>
<evidence type="ECO:0000256" key="1">
    <source>
        <dbReference type="ARBA" id="ARBA00004141"/>
    </source>
</evidence>
<feature type="transmembrane region" description="Helical" evidence="6">
    <location>
        <begin position="114"/>
        <end position="138"/>
    </location>
</feature>
<evidence type="ECO:0000256" key="2">
    <source>
        <dbReference type="ARBA" id="ARBA00022692"/>
    </source>
</evidence>
<feature type="transmembrane region" description="Helical" evidence="6">
    <location>
        <begin position="6"/>
        <end position="29"/>
    </location>
</feature>
<dbReference type="Pfam" id="PF20684">
    <property type="entry name" value="Fung_rhodopsin"/>
    <property type="match status" value="1"/>
</dbReference>
<dbReference type="InterPro" id="IPR049326">
    <property type="entry name" value="Rhodopsin_dom_fungi"/>
</dbReference>